<dbReference type="GO" id="GO:0055085">
    <property type="term" value="P:transmembrane transport"/>
    <property type="evidence" value="ECO:0007669"/>
    <property type="project" value="InterPro"/>
</dbReference>
<dbReference type="OrthoDB" id="431980at2759"/>
<protein>
    <recommendedName>
        <fullName evidence="2">Mechanosensitive ion channel MscS domain-containing protein</fullName>
    </recommendedName>
</protein>
<feature type="transmembrane region" description="Helical" evidence="1">
    <location>
        <begin position="285"/>
        <end position="305"/>
    </location>
</feature>
<dbReference type="GO" id="GO:0016020">
    <property type="term" value="C:membrane"/>
    <property type="evidence" value="ECO:0007669"/>
    <property type="project" value="InterPro"/>
</dbReference>
<sequence>MTSTVAMAGGKGVLPGHARPALLPADHRIKALRAQRGGRGVPVAAAAFCRPASGFVLAPRPNVKAQAAPLAVAAAPVAPGVYQATGVPLVDSLMAMTSVEAAVRHSITLLVAAAVGVVVGTLLLQAVDRTIGTKQQQEKRRFNIASAAIRAASKPAQALLPLYGVAYAATVVSALAQVAATKLTKDHFSLLCGGRGDELVAVLKWLTQLVQDTSELLVVIFLAWFAIDFKNRVFAWIASHLLRHGADEGGIVQLLNPLSTLFSFFILLAAGTTALGAYGVNIGPLMASVGGISVAVGLVTQRLAANFVSGLSLYSGRAFVAGDRVQLLQSGRTVLEGVVLEIEPLRTKIRDDDGNPVYLSNTEVGQYGVRNLTQGAASRQAKPTPV</sequence>
<reference evidence="3" key="2">
    <citation type="submission" date="2020-11" db="EMBL/GenBank/DDBJ databases">
        <authorList>
            <person name="Cecchin M."/>
            <person name="Marcolungo L."/>
            <person name="Rossato M."/>
            <person name="Girolomoni L."/>
            <person name="Cosentino E."/>
            <person name="Cuine S."/>
            <person name="Li-Beisson Y."/>
            <person name="Delledonne M."/>
            <person name="Ballottari M."/>
        </authorList>
    </citation>
    <scope>NUCLEOTIDE SEQUENCE</scope>
    <source>
        <strain evidence="3">211/11P</strain>
        <tissue evidence="3">Whole cell</tissue>
    </source>
</reference>
<feature type="transmembrane region" description="Helical" evidence="1">
    <location>
        <begin position="258"/>
        <end position="279"/>
    </location>
</feature>
<dbReference type="Gene3D" id="1.10.287.1260">
    <property type="match status" value="1"/>
</dbReference>
<proteinExistence type="predicted"/>
<dbReference type="PANTHER" id="PTHR30566">
    <property type="entry name" value="YNAI-RELATED MECHANOSENSITIVE ION CHANNEL"/>
    <property type="match status" value="1"/>
</dbReference>
<dbReference type="AlphaFoldDB" id="A0A9D4Z2M3"/>
<dbReference type="SUPFAM" id="SSF50182">
    <property type="entry name" value="Sm-like ribonucleoproteins"/>
    <property type="match status" value="1"/>
</dbReference>
<feature type="transmembrane region" description="Helical" evidence="1">
    <location>
        <begin position="102"/>
        <end position="124"/>
    </location>
</feature>
<organism evidence="3 4">
    <name type="scientific">Chlorella vulgaris</name>
    <name type="common">Green alga</name>
    <dbReference type="NCBI Taxonomy" id="3077"/>
    <lineage>
        <taxon>Eukaryota</taxon>
        <taxon>Viridiplantae</taxon>
        <taxon>Chlorophyta</taxon>
        <taxon>core chlorophytes</taxon>
        <taxon>Trebouxiophyceae</taxon>
        <taxon>Chlorellales</taxon>
        <taxon>Chlorellaceae</taxon>
        <taxon>Chlorella clade</taxon>
        <taxon>Chlorella</taxon>
    </lineage>
</organism>
<name>A0A9D4Z2M3_CHLVU</name>
<keyword evidence="1" id="KW-0472">Membrane</keyword>
<keyword evidence="1" id="KW-0812">Transmembrane</keyword>
<gene>
    <name evidence="3" type="ORF">D9Q98_001383</name>
</gene>
<dbReference type="Proteomes" id="UP001055712">
    <property type="component" value="Unassembled WGS sequence"/>
</dbReference>
<accession>A0A9D4Z2M3</accession>
<evidence type="ECO:0000313" key="3">
    <source>
        <dbReference type="EMBL" id="KAI3438969.1"/>
    </source>
</evidence>
<feature type="domain" description="Mechanosensitive ion channel MscS" evidence="2">
    <location>
        <begin position="303"/>
        <end position="373"/>
    </location>
</feature>
<comment type="caution">
    <text evidence="3">The sequence shown here is derived from an EMBL/GenBank/DDBJ whole genome shotgun (WGS) entry which is preliminary data.</text>
</comment>
<dbReference type="InterPro" id="IPR006685">
    <property type="entry name" value="MscS_channel_2nd"/>
</dbReference>
<dbReference type="InterPro" id="IPR011014">
    <property type="entry name" value="MscS_channel_TM-2"/>
</dbReference>
<feature type="transmembrane region" description="Helical" evidence="1">
    <location>
        <begin position="160"/>
        <end position="180"/>
    </location>
</feature>
<reference evidence="3" key="1">
    <citation type="journal article" date="2019" name="Plant J.">
        <title>Chlorella vulgaris genome assembly and annotation reveals the molecular basis for metabolic acclimation to high light conditions.</title>
        <authorList>
            <person name="Cecchin M."/>
            <person name="Marcolungo L."/>
            <person name="Rossato M."/>
            <person name="Girolomoni L."/>
            <person name="Cosentino E."/>
            <person name="Cuine S."/>
            <person name="Li-Beisson Y."/>
            <person name="Delledonne M."/>
            <person name="Ballottari M."/>
        </authorList>
    </citation>
    <scope>NUCLEOTIDE SEQUENCE</scope>
    <source>
        <strain evidence="3">211/11P</strain>
    </source>
</reference>
<dbReference type="PANTHER" id="PTHR30566:SF5">
    <property type="entry name" value="MECHANOSENSITIVE ION CHANNEL PROTEIN 1, MITOCHONDRIAL-RELATED"/>
    <property type="match status" value="1"/>
</dbReference>
<evidence type="ECO:0000256" key="1">
    <source>
        <dbReference type="SAM" id="Phobius"/>
    </source>
</evidence>
<keyword evidence="1" id="KW-1133">Transmembrane helix</keyword>
<dbReference type="EMBL" id="SIDB01000001">
    <property type="protein sequence ID" value="KAI3438969.1"/>
    <property type="molecule type" value="Genomic_DNA"/>
</dbReference>
<keyword evidence="4" id="KW-1185">Reference proteome</keyword>
<evidence type="ECO:0000313" key="4">
    <source>
        <dbReference type="Proteomes" id="UP001055712"/>
    </source>
</evidence>
<evidence type="ECO:0000259" key="2">
    <source>
        <dbReference type="Pfam" id="PF00924"/>
    </source>
</evidence>
<dbReference type="Pfam" id="PF00924">
    <property type="entry name" value="MS_channel_2nd"/>
    <property type="match status" value="1"/>
</dbReference>
<dbReference type="SUPFAM" id="SSF82861">
    <property type="entry name" value="Mechanosensitive channel protein MscS (YggB), transmembrane region"/>
    <property type="match status" value="1"/>
</dbReference>
<dbReference type="InterPro" id="IPR010920">
    <property type="entry name" value="LSM_dom_sf"/>
</dbReference>